<dbReference type="Proteomes" id="UP000014500">
    <property type="component" value="Unassembled WGS sequence"/>
</dbReference>
<dbReference type="Pfam" id="PF00400">
    <property type="entry name" value="WD40"/>
    <property type="match status" value="3"/>
</dbReference>
<evidence type="ECO:0000313" key="6">
    <source>
        <dbReference type="Proteomes" id="UP000014500"/>
    </source>
</evidence>
<dbReference type="EnsemblMetazoa" id="SMAR013105-RA">
    <property type="protein sequence ID" value="SMAR013105-PA"/>
    <property type="gene ID" value="SMAR013105"/>
</dbReference>
<dbReference type="eggNOG" id="KOG0274">
    <property type="taxonomic scope" value="Eukaryota"/>
</dbReference>
<dbReference type="PhylomeDB" id="T1JGX8"/>
<dbReference type="Gene3D" id="1.20.1280.50">
    <property type="match status" value="1"/>
</dbReference>
<sequence length="400" mass="45360">MPVTTKRLQIKLRTDDYKLYLHFLPPEILLKIFSYLESNFMINTLSIVCKAFNKLINDNYTWKSRINFKLTSTFPCIPVGENFNWKKAVSNLDTEYHRWKNNGRNMNKFTIKSAHYSFIHAIHLFQNGRVCVSGSRDCALKFWDLDKLTDPKNVNATDALVDIHLDAHKGWIWTITSSGPQLCTGGWDAMLHLWDLENGCRRLYSAKCKGAVLCASLHNNVAAAGTYGRRVSTFDMRRGMLPVKEIWPHSRAVLAVHLDDKHIISASEDATISVYDRTANKTLTTLECPNYVMSMSYRDGFLYGGDKRGVIHLWDVTENQFKFVQSFDVGHDGSMTGLSHNFGCVISGCTDRSIKVSSTSLPIITWASFEVEENVGDLYYLRGVLAASSSDAITIWKPNK</sequence>
<dbReference type="SUPFAM" id="SSF81383">
    <property type="entry name" value="F-box domain"/>
    <property type="match status" value="1"/>
</dbReference>
<dbReference type="SUPFAM" id="SSF50978">
    <property type="entry name" value="WD40 repeat-like"/>
    <property type="match status" value="1"/>
</dbReference>
<dbReference type="SMART" id="SM00320">
    <property type="entry name" value="WD40"/>
    <property type="match status" value="5"/>
</dbReference>
<dbReference type="PROSITE" id="PS50181">
    <property type="entry name" value="FBOX"/>
    <property type="match status" value="1"/>
</dbReference>
<dbReference type="PROSITE" id="PS00678">
    <property type="entry name" value="WD_REPEATS_1"/>
    <property type="match status" value="2"/>
</dbReference>
<dbReference type="Pfam" id="PF12937">
    <property type="entry name" value="F-box-like"/>
    <property type="match status" value="1"/>
</dbReference>
<dbReference type="AlphaFoldDB" id="T1JGX8"/>
<dbReference type="Gene3D" id="2.130.10.10">
    <property type="entry name" value="YVTN repeat-like/Quinoprotein amine dehydrogenase"/>
    <property type="match status" value="1"/>
</dbReference>
<evidence type="ECO:0000259" key="4">
    <source>
        <dbReference type="PROSITE" id="PS50181"/>
    </source>
</evidence>
<protein>
    <recommendedName>
        <fullName evidence="4">F-box domain-containing protein</fullName>
    </recommendedName>
</protein>
<dbReference type="OMA" id="NGWIWDL"/>
<accession>T1JGX8</accession>
<evidence type="ECO:0000313" key="5">
    <source>
        <dbReference type="EnsemblMetazoa" id="SMAR013105-PA"/>
    </source>
</evidence>
<name>T1JGX8_STRMM</name>
<reference evidence="5" key="2">
    <citation type="submission" date="2015-02" db="UniProtKB">
        <authorList>
            <consortium name="EnsemblMetazoa"/>
        </authorList>
    </citation>
    <scope>IDENTIFICATION</scope>
</reference>
<organism evidence="5 6">
    <name type="scientific">Strigamia maritima</name>
    <name type="common">European centipede</name>
    <name type="synonym">Geophilus maritimus</name>
    <dbReference type="NCBI Taxonomy" id="126957"/>
    <lineage>
        <taxon>Eukaryota</taxon>
        <taxon>Metazoa</taxon>
        <taxon>Ecdysozoa</taxon>
        <taxon>Arthropoda</taxon>
        <taxon>Myriapoda</taxon>
        <taxon>Chilopoda</taxon>
        <taxon>Pleurostigmophora</taxon>
        <taxon>Geophilomorpha</taxon>
        <taxon>Linotaeniidae</taxon>
        <taxon>Strigamia</taxon>
    </lineage>
</organism>
<dbReference type="InterPro" id="IPR015943">
    <property type="entry name" value="WD40/YVTN_repeat-like_dom_sf"/>
</dbReference>
<dbReference type="InterPro" id="IPR036047">
    <property type="entry name" value="F-box-like_dom_sf"/>
</dbReference>
<dbReference type="STRING" id="126957.T1JGX8"/>
<dbReference type="EMBL" id="JH432213">
    <property type="status" value="NOT_ANNOTATED_CDS"/>
    <property type="molecule type" value="Genomic_DNA"/>
</dbReference>
<dbReference type="SMART" id="SM00256">
    <property type="entry name" value="FBOX"/>
    <property type="match status" value="1"/>
</dbReference>
<keyword evidence="6" id="KW-1185">Reference proteome</keyword>
<dbReference type="InterPro" id="IPR019775">
    <property type="entry name" value="WD40_repeat_CS"/>
</dbReference>
<keyword evidence="1 3" id="KW-0853">WD repeat</keyword>
<dbReference type="PROSITE" id="PS50082">
    <property type="entry name" value="WD_REPEATS_2"/>
    <property type="match status" value="1"/>
</dbReference>
<feature type="domain" description="F-box" evidence="4">
    <location>
        <begin position="18"/>
        <end position="65"/>
    </location>
</feature>
<dbReference type="InterPro" id="IPR036322">
    <property type="entry name" value="WD40_repeat_dom_sf"/>
</dbReference>
<proteinExistence type="predicted"/>
<dbReference type="PANTHER" id="PTHR19855:SF34">
    <property type="entry name" value="F-BOX_WD REPEAT-CONTAINING PROTEIN 9"/>
    <property type="match status" value="1"/>
</dbReference>
<evidence type="ECO:0000256" key="3">
    <source>
        <dbReference type="PROSITE-ProRule" id="PRU00221"/>
    </source>
</evidence>
<dbReference type="InterPro" id="IPR001810">
    <property type="entry name" value="F-box_dom"/>
</dbReference>
<keyword evidence="2" id="KW-0677">Repeat</keyword>
<reference evidence="6" key="1">
    <citation type="submission" date="2011-05" db="EMBL/GenBank/DDBJ databases">
        <authorList>
            <person name="Richards S.R."/>
            <person name="Qu J."/>
            <person name="Jiang H."/>
            <person name="Jhangiani S.N."/>
            <person name="Agravi P."/>
            <person name="Goodspeed R."/>
            <person name="Gross S."/>
            <person name="Mandapat C."/>
            <person name="Jackson L."/>
            <person name="Mathew T."/>
            <person name="Pu L."/>
            <person name="Thornton R."/>
            <person name="Saada N."/>
            <person name="Wilczek-Boney K.B."/>
            <person name="Lee S."/>
            <person name="Kovar C."/>
            <person name="Wu Y."/>
            <person name="Scherer S.E."/>
            <person name="Worley K.C."/>
            <person name="Muzny D.M."/>
            <person name="Gibbs R."/>
        </authorList>
    </citation>
    <scope>NUCLEOTIDE SEQUENCE</scope>
    <source>
        <strain evidence="6">Brora</strain>
    </source>
</reference>
<dbReference type="HOGENOM" id="CLU_034344_0_0_1"/>
<dbReference type="InterPro" id="IPR001680">
    <property type="entry name" value="WD40_rpt"/>
</dbReference>
<evidence type="ECO:0000256" key="2">
    <source>
        <dbReference type="ARBA" id="ARBA00022737"/>
    </source>
</evidence>
<evidence type="ECO:0000256" key="1">
    <source>
        <dbReference type="ARBA" id="ARBA00022574"/>
    </source>
</evidence>
<feature type="repeat" description="WD" evidence="3">
    <location>
        <begin position="112"/>
        <end position="146"/>
    </location>
</feature>
<dbReference type="PANTHER" id="PTHR19855">
    <property type="entry name" value="WD40 REPEAT PROTEIN 12, 37"/>
    <property type="match status" value="1"/>
</dbReference>